<evidence type="ECO:0000256" key="6">
    <source>
        <dbReference type="ARBA" id="ARBA00022857"/>
    </source>
</evidence>
<evidence type="ECO:0000256" key="10">
    <source>
        <dbReference type="NCBIfam" id="TIGR00112"/>
    </source>
</evidence>
<dbReference type="InterPro" id="IPR053790">
    <property type="entry name" value="P5CR-like_CS"/>
</dbReference>
<dbReference type="InterPro" id="IPR000304">
    <property type="entry name" value="Pyrroline-COOH_reductase"/>
</dbReference>
<keyword evidence="5 9" id="KW-0641">Proline biosynthesis</keyword>
<evidence type="ECO:0000313" key="16">
    <source>
        <dbReference type="Proteomes" id="UP001321786"/>
    </source>
</evidence>
<dbReference type="EC" id="1.5.1.2" evidence="9 10"/>
<keyword evidence="3 9" id="KW-0963">Cytoplasm</keyword>
<feature type="binding site" evidence="11">
    <location>
        <begin position="8"/>
        <end position="13"/>
    </location>
    <ligand>
        <name>NADP(+)</name>
        <dbReference type="ChEBI" id="CHEBI:58349"/>
    </ligand>
</feature>
<evidence type="ECO:0000256" key="5">
    <source>
        <dbReference type="ARBA" id="ARBA00022650"/>
    </source>
</evidence>
<dbReference type="PANTHER" id="PTHR11645">
    <property type="entry name" value="PYRROLINE-5-CARBOXYLATE REDUCTASE"/>
    <property type="match status" value="1"/>
</dbReference>
<dbReference type="Gene3D" id="1.10.3730.10">
    <property type="entry name" value="ProC C-terminal domain-like"/>
    <property type="match status" value="1"/>
</dbReference>
<evidence type="ECO:0000259" key="13">
    <source>
        <dbReference type="Pfam" id="PF03807"/>
    </source>
</evidence>
<dbReference type="GO" id="GO:0005737">
    <property type="term" value="C:cytoplasm"/>
    <property type="evidence" value="ECO:0007669"/>
    <property type="project" value="UniProtKB-SubCell"/>
</dbReference>
<evidence type="ECO:0000259" key="14">
    <source>
        <dbReference type="Pfam" id="PF14748"/>
    </source>
</evidence>
<evidence type="ECO:0000256" key="11">
    <source>
        <dbReference type="PIRSR" id="PIRSR000193-1"/>
    </source>
</evidence>
<dbReference type="GO" id="GO:0055129">
    <property type="term" value="P:L-proline biosynthetic process"/>
    <property type="evidence" value="ECO:0007669"/>
    <property type="project" value="UniProtKB-UniRule"/>
</dbReference>
<proteinExistence type="inferred from homology"/>
<dbReference type="FunFam" id="3.40.50.720:FF:000190">
    <property type="entry name" value="Pyrroline-5-carboxylate reductase"/>
    <property type="match status" value="1"/>
</dbReference>
<dbReference type="SUPFAM" id="SSF48179">
    <property type="entry name" value="6-phosphogluconate dehydrogenase C-terminal domain-like"/>
    <property type="match status" value="1"/>
</dbReference>
<keyword evidence="4 9" id="KW-0028">Amino-acid biosynthesis</keyword>
<dbReference type="Pfam" id="PF14748">
    <property type="entry name" value="P5CR_dimer"/>
    <property type="match status" value="1"/>
</dbReference>
<dbReference type="GO" id="GO:0004735">
    <property type="term" value="F:pyrroline-5-carboxylate reductase activity"/>
    <property type="evidence" value="ECO:0007669"/>
    <property type="project" value="UniProtKB-UniRule"/>
</dbReference>
<dbReference type="FunFam" id="1.10.3730.10:FF:000001">
    <property type="entry name" value="Pyrroline-5-carboxylate reductase"/>
    <property type="match status" value="1"/>
</dbReference>
<dbReference type="PIRSF" id="PIRSF000193">
    <property type="entry name" value="Pyrrol-5-carb_rd"/>
    <property type="match status" value="1"/>
</dbReference>
<evidence type="ECO:0000256" key="4">
    <source>
        <dbReference type="ARBA" id="ARBA00022605"/>
    </source>
</evidence>
<dbReference type="SUPFAM" id="SSF51735">
    <property type="entry name" value="NAD(P)-binding Rossmann-fold domains"/>
    <property type="match status" value="1"/>
</dbReference>
<dbReference type="InterPro" id="IPR036291">
    <property type="entry name" value="NAD(P)-bd_dom_sf"/>
</dbReference>
<evidence type="ECO:0000256" key="1">
    <source>
        <dbReference type="ARBA" id="ARBA00004496"/>
    </source>
</evidence>
<evidence type="ECO:0000313" key="15">
    <source>
        <dbReference type="EMBL" id="BEP28677.1"/>
    </source>
</evidence>
<dbReference type="PANTHER" id="PTHR11645:SF0">
    <property type="entry name" value="PYRROLINE-5-CARBOXYLATE REDUCTASE 3"/>
    <property type="match status" value="1"/>
</dbReference>
<dbReference type="InterPro" id="IPR028939">
    <property type="entry name" value="P5C_Rdtase_cat_N"/>
</dbReference>
<reference evidence="15 16" key="1">
    <citation type="submission" date="2023-08" db="EMBL/GenBank/DDBJ databases">
        <title>Helicovermis profunda gen. nov., sp. nov., a novel mesophilic, fermentative bacterium within the Bacillota from a deep-sea hydrothermal vent chimney.</title>
        <authorList>
            <person name="Miyazaki U."/>
            <person name="Mizutani D."/>
            <person name="Hashimoto Y."/>
            <person name="Tame A."/>
            <person name="Sawayama S."/>
            <person name="Miyazaki J."/>
            <person name="Takai K."/>
            <person name="Nakagawa S."/>
        </authorList>
    </citation>
    <scope>NUCLEOTIDE SEQUENCE [LARGE SCALE GENOMIC DNA]</scope>
    <source>
        <strain evidence="15 16">S502</strain>
    </source>
</reference>
<sequence length="270" mass="29332">MAKNIGIIGCGNMGGAIIGGLASSKEFNSANIIIFDRNEDKIKNYVDKYKVKKMSSMNDVAENSDYIIIAVKPNAYNVVLNDIKNKINNTKTIITIAAGISIEDVENVIGKDKKIIRTMPNTPVLVGMGMSAICPNFNVSDFEKEFVLSIFRSFGECEIIEEKLFDSVIGISGSSPAYVYMFIEALADGAVLKGMPRKMAYKFASQAVKGAANMVIQTGIHPGELKDMVCSPGGTTIEAVCELENRGFRNSIISAVDKCVEKSIKMTKLK</sequence>
<evidence type="ECO:0000256" key="8">
    <source>
        <dbReference type="ARBA" id="ARBA00058118"/>
    </source>
</evidence>
<dbReference type="NCBIfam" id="TIGR00112">
    <property type="entry name" value="proC"/>
    <property type="match status" value="1"/>
</dbReference>
<gene>
    <name evidence="9 15" type="primary">proC</name>
    <name evidence="15" type="ORF">HLPR_10080</name>
</gene>
<evidence type="ECO:0000256" key="3">
    <source>
        <dbReference type="ARBA" id="ARBA00022490"/>
    </source>
</evidence>
<evidence type="ECO:0000256" key="9">
    <source>
        <dbReference type="HAMAP-Rule" id="MF_01925"/>
    </source>
</evidence>
<dbReference type="KEGG" id="hprf:HLPR_10080"/>
<dbReference type="EMBL" id="AP028654">
    <property type="protein sequence ID" value="BEP28677.1"/>
    <property type="molecule type" value="Genomic_DNA"/>
</dbReference>
<keyword evidence="6 9" id="KW-0521">NADP</keyword>
<dbReference type="Proteomes" id="UP001321786">
    <property type="component" value="Chromosome"/>
</dbReference>
<evidence type="ECO:0000256" key="2">
    <source>
        <dbReference type="ARBA" id="ARBA00005525"/>
    </source>
</evidence>
<comment type="catalytic activity">
    <reaction evidence="9">
        <text>L-proline + NAD(+) = (S)-1-pyrroline-5-carboxylate + NADH + 2 H(+)</text>
        <dbReference type="Rhea" id="RHEA:14105"/>
        <dbReference type="ChEBI" id="CHEBI:15378"/>
        <dbReference type="ChEBI" id="CHEBI:17388"/>
        <dbReference type="ChEBI" id="CHEBI:57540"/>
        <dbReference type="ChEBI" id="CHEBI:57945"/>
        <dbReference type="ChEBI" id="CHEBI:60039"/>
        <dbReference type="EC" id="1.5.1.2"/>
    </reaction>
</comment>
<evidence type="ECO:0000256" key="7">
    <source>
        <dbReference type="ARBA" id="ARBA00023002"/>
    </source>
</evidence>
<dbReference type="AlphaFoldDB" id="A0AAU9EA17"/>
<dbReference type="InterPro" id="IPR029036">
    <property type="entry name" value="P5CR_dimer"/>
</dbReference>
<comment type="pathway">
    <text evidence="9 12">Amino-acid biosynthesis; L-proline biosynthesis; L-proline from L-glutamate 5-semialdehyde: step 1/1.</text>
</comment>
<comment type="catalytic activity">
    <reaction evidence="9 12">
        <text>L-proline + NADP(+) = (S)-1-pyrroline-5-carboxylate + NADPH + 2 H(+)</text>
        <dbReference type="Rhea" id="RHEA:14109"/>
        <dbReference type="ChEBI" id="CHEBI:15378"/>
        <dbReference type="ChEBI" id="CHEBI:17388"/>
        <dbReference type="ChEBI" id="CHEBI:57783"/>
        <dbReference type="ChEBI" id="CHEBI:58349"/>
        <dbReference type="ChEBI" id="CHEBI:60039"/>
        <dbReference type="EC" id="1.5.1.2"/>
    </reaction>
</comment>
<feature type="domain" description="Pyrroline-5-carboxylate reductase dimerisation" evidence="14">
    <location>
        <begin position="162"/>
        <end position="265"/>
    </location>
</feature>
<protein>
    <recommendedName>
        <fullName evidence="9 10">Pyrroline-5-carboxylate reductase</fullName>
        <shortName evidence="9">P5C reductase</shortName>
        <shortName evidence="9">P5CR</shortName>
        <ecNumber evidence="9 10">1.5.1.2</ecNumber>
    </recommendedName>
    <alternativeName>
        <fullName evidence="9">PCA reductase</fullName>
    </alternativeName>
</protein>
<name>A0AAU9EA17_9FIRM</name>
<dbReference type="Pfam" id="PF03807">
    <property type="entry name" value="F420_oxidored"/>
    <property type="match status" value="1"/>
</dbReference>
<comment type="function">
    <text evidence="8 9">Catalyzes the reduction of 1-pyrroline-5-carboxylate (PCA) to L-proline.</text>
</comment>
<feature type="domain" description="Pyrroline-5-carboxylate reductase catalytic N-terminal" evidence="13">
    <location>
        <begin position="5"/>
        <end position="99"/>
    </location>
</feature>
<dbReference type="Gene3D" id="3.40.50.720">
    <property type="entry name" value="NAD(P)-binding Rossmann-like Domain"/>
    <property type="match status" value="1"/>
</dbReference>
<keyword evidence="7 9" id="KW-0560">Oxidoreductase</keyword>
<dbReference type="InterPro" id="IPR008927">
    <property type="entry name" value="6-PGluconate_DH-like_C_sf"/>
</dbReference>
<organism evidence="15 16">
    <name type="scientific">Helicovermis profundi</name>
    <dbReference type="NCBI Taxonomy" id="3065157"/>
    <lineage>
        <taxon>Bacteria</taxon>
        <taxon>Bacillati</taxon>
        <taxon>Bacillota</taxon>
        <taxon>Clostridia</taxon>
        <taxon>Helicovermis</taxon>
    </lineage>
</organism>
<comment type="similarity">
    <text evidence="2 9 12">Belongs to the pyrroline-5-carboxylate reductase family.</text>
</comment>
<comment type="subcellular location">
    <subcellularLocation>
        <location evidence="1 9">Cytoplasm</location>
    </subcellularLocation>
</comment>
<feature type="binding site" evidence="11">
    <location>
        <begin position="70"/>
        <end position="73"/>
    </location>
    <ligand>
        <name>NADP(+)</name>
        <dbReference type="ChEBI" id="CHEBI:58349"/>
    </ligand>
</feature>
<evidence type="ECO:0000256" key="12">
    <source>
        <dbReference type="RuleBase" id="RU003903"/>
    </source>
</evidence>
<keyword evidence="16" id="KW-1185">Reference proteome</keyword>
<dbReference type="RefSeq" id="WP_338536984.1">
    <property type="nucleotide sequence ID" value="NZ_AP028654.1"/>
</dbReference>
<dbReference type="PROSITE" id="PS00521">
    <property type="entry name" value="P5CR"/>
    <property type="match status" value="1"/>
</dbReference>
<accession>A0AAU9EA17</accession>
<dbReference type="HAMAP" id="MF_01925">
    <property type="entry name" value="P5C_reductase"/>
    <property type="match status" value="1"/>
</dbReference>